<dbReference type="InterPro" id="IPR011460">
    <property type="entry name" value="Lcl_C"/>
</dbReference>
<accession>E1YI30</accession>
<dbReference type="EMBL" id="FR695874">
    <property type="protein sequence ID" value="CBX30299.1"/>
    <property type="molecule type" value="Genomic_DNA"/>
</dbReference>
<feature type="chain" id="PRO_5003154943" description="Lcl C-terminal domain-containing protein" evidence="1">
    <location>
        <begin position="32"/>
        <end position="153"/>
    </location>
</feature>
<reference evidence="3" key="1">
    <citation type="journal article" date="2011" name="Environ. Microbiol.">
        <title>Genomic insights into the metabolic potential of the polycyclic aromatic hydrocarbon degrading sulfate-reducing Deltaproteobacterium N47.</title>
        <authorList>
            <person name="Bergmann F."/>
            <person name="Selesi D."/>
            <person name="Weinmaier T."/>
            <person name="Tischler P."/>
            <person name="Rattei T."/>
            <person name="Meckenstock R.U."/>
        </authorList>
    </citation>
    <scope>NUCLEOTIDE SEQUENCE</scope>
</reference>
<feature type="domain" description="Lcl C-terminal" evidence="2">
    <location>
        <begin position="39"/>
        <end position="150"/>
    </location>
</feature>
<organism evidence="3">
    <name type="scientific">uncultured Desulfobacterium sp</name>
    <dbReference type="NCBI Taxonomy" id="201089"/>
    <lineage>
        <taxon>Bacteria</taxon>
        <taxon>Pseudomonadati</taxon>
        <taxon>Thermodesulfobacteriota</taxon>
        <taxon>Desulfobacteria</taxon>
        <taxon>Desulfobacterales</taxon>
        <taxon>Desulfobacteriaceae</taxon>
        <taxon>Desulfobacterium</taxon>
        <taxon>environmental samples</taxon>
    </lineage>
</organism>
<evidence type="ECO:0000256" key="1">
    <source>
        <dbReference type="SAM" id="SignalP"/>
    </source>
</evidence>
<dbReference type="PANTHER" id="PTHR35812:SF1">
    <property type="entry name" value="LIPOPROTEIN"/>
    <property type="match status" value="1"/>
</dbReference>
<gene>
    <name evidence="3" type="ORF">N47_D31080</name>
</gene>
<dbReference type="Pfam" id="PF07603">
    <property type="entry name" value="Lcl_C"/>
    <property type="match status" value="1"/>
</dbReference>
<name>E1YI30_9BACT</name>
<sequence>MTILKKGIGKMRKGFLILIMSLFVFCSAAYADLVDNNDGTVTDTKTGLMWQQAGAGTMTWTAALTYCENLQLAGYSDWRLPNRNELQSLVDYSKYNPAIDTVAFPGAMSSYYWSSTTSASYPAYAWLVSFYYGSVNHGHKSSSYYVRAVRGGQ</sequence>
<protein>
    <recommendedName>
        <fullName evidence="2">Lcl C-terminal domain-containing protein</fullName>
    </recommendedName>
</protein>
<evidence type="ECO:0000313" key="3">
    <source>
        <dbReference type="EMBL" id="CBX30299.1"/>
    </source>
</evidence>
<keyword evidence="1" id="KW-0732">Signal</keyword>
<proteinExistence type="predicted"/>
<evidence type="ECO:0000259" key="2">
    <source>
        <dbReference type="Pfam" id="PF07603"/>
    </source>
</evidence>
<feature type="signal peptide" evidence="1">
    <location>
        <begin position="1"/>
        <end position="31"/>
    </location>
</feature>
<dbReference type="PANTHER" id="PTHR35812">
    <property type="entry name" value="LIPOPROTEIN"/>
    <property type="match status" value="1"/>
</dbReference>
<dbReference type="AlphaFoldDB" id="E1YI30"/>